<feature type="transmembrane region" description="Helical" evidence="9">
    <location>
        <begin position="657"/>
        <end position="676"/>
    </location>
</feature>
<dbReference type="InterPro" id="IPR052702">
    <property type="entry name" value="MscS-like_channel"/>
</dbReference>
<dbReference type="InterPro" id="IPR010920">
    <property type="entry name" value="LSM_dom_sf"/>
</dbReference>
<accession>A0A411HNF9</accession>
<protein>
    <submittedName>
        <fullName evidence="14">Mechanosensitive ion channel</fullName>
    </submittedName>
</protein>
<feature type="transmembrane region" description="Helical" evidence="9">
    <location>
        <begin position="570"/>
        <end position="595"/>
    </location>
</feature>
<comment type="similarity">
    <text evidence="2">Belongs to the MscS (TC 1.A.23) family.</text>
</comment>
<dbReference type="Pfam" id="PF21088">
    <property type="entry name" value="MS_channel_1st"/>
    <property type="match status" value="1"/>
</dbReference>
<dbReference type="InterPro" id="IPR025692">
    <property type="entry name" value="MscS_IM_dom1"/>
</dbReference>
<dbReference type="OrthoDB" id="9799209at2"/>
<organism evidence="14 15">
    <name type="scientific">Pseudolysobacter antarcticus</name>
    <dbReference type="NCBI Taxonomy" id="2511995"/>
    <lineage>
        <taxon>Bacteria</taxon>
        <taxon>Pseudomonadati</taxon>
        <taxon>Pseudomonadota</taxon>
        <taxon>Gammaproteobacteria</taxon>
        <taxon>Lysobacterales</taxon>
        <taxon>Rhodanobacteraceae</taxon>
        <taxon>Pseudolysobacter</taxon>
    </lineage>
</organism>
<feature type="region of interest" description="Disordered" evidence="8">
    <location>
        <begin position="453"/>
        <end position="473"/>
    </location>
</feature>
<evidence type="ECO:0000259" key="10">
    <source>
        <dbReference type="Pfam" id="PF00924"/>
    </source>
</evidence>
<feature type="transmembrane region" description="Helical" evidence="9">
    <location>
        <begin position="729"/>
        <end position="749"/>
    </location>
</feature>
<dbReference type="InterPro" id="IPR011014">
    <property type="entry name" value="MscS_channel_TM-2"/>
</dbReference>
<proteinExistence type="inferred from homology"/>
<dbReference type="SUPFAM" id="SSF50182">
    <property type="entry name" value="Sm-like ribonucleoproteins"/>
    <property type="match status" value="1"/>
</dbReference>
<feature type="transmembrane region" description="Helical" evidence="9">
    <location>
        <begin position="775"/>
        <end position="794"/>
    </location>
</feature>
<dbReference type="PROSITE" id="PS01246">
    <property type="entry name" value="UPF0003"/>
    <property type="match status" value="1"/>
</dbReference>
<dbReference type="SUPFAM" id="SSF82689">
    <property type="entry name" value="Mechanosensitive channel protein MscS (YggB), C-terminal domain"/>
    <property type="match status" value="1"/>
</dbReference>
<feature type="domain" description="Mechanosensitive ion channel MscS" evidence="10">
    <location>
        <begin position="1018"/>
        <end position="1083"/>
    </location>
</feature>
<feature type="compositionally biased region" description="Polar residues" evidence="8">
    <location>
        <begin position="144"/>
        <end position="163"/>
    </location>
</feature>
<dbReference type="GO" id="GO:0008381">
    <property type="term" value="F:mechanosensitive monoatomic ion channel activity"/>
    <property type="evidence" value="ECO:0007669"/>
    <property type="project" value="UniProtKB-ARBA"/>
</dbReference>
<feature type="transmembrane region" description="Helical" evidence="9">
    <location>
        <begin position="976"/>
        <end position="997"/>
    </location>
</feature>
<dbReference type="SUPFAM" id="SSF82861">
    <property type="entry name" value="Mechanosensitive channel protein MscS (YggB), transmembrane region"/>
    <property type="match status" value="1"/>
</dbReference>
<dbReference type="Gene3D" id="1.10.287.1260">
    <property type="match status" value="1"/>
</dbReference>
<feature type="region of interest" description="Disordered" evidence="8">
    <location>
        <begin position="213"/>
        <end position="248"/>
    </location>
</feature>
<evidence type="ECO:0000256" key="6">
    <source>
        <dbReference type="ARBA" id="ARBA00023136"/>
    </source>
</evidence>
<evidence type="ECO:0000256" key="5">
    <source>
        <dbReference type="ARBA" id="ARBA00022989"/>
    </source>
</evidence>
<keyword evidence="15" id="KW-1185">Reference proteome</keyword>
<keyword evidence="3" id="KW-1003">Cell membrane</keyword>
<dbReference type="InterPro" id="IPR049142">
    <property type="entry name" value="MS_channel_1st"/>
</dbReference>
<dbReference type="Pfam" id="PF21082">
    <property type="entry name" value="MS_channel_3rd"/>
    <property type="match status" value="1"/>
</dbReference>
<evidence type="ECO:0000256" key="3">
    <source>
        <dbReference type="ARBA" id="ARBA00022475"/>
    </source>
</evidence>
<dbReference type="Gene3D" id="3.30.70.100">
    <property type="match status" value="1"/>
</dbReference>
<evidence type="ECO:0000313" key="14">
    <source>
        <dbReference type="EMBL" id="QBB72002.1"/>
    </source>
</evidence>
<dbReference type="EMBL" id="CP035704">
    <property type="protein sequence ID" value="QBB72002.1"/>
    <property type="molecule type" value="Genomic_DNA"/>
</dbReference>
<keyword evidence="5 9" id="KW-1133">Transmembrane helix</keyword>
<evidence type="ECO:0000256" key="8">
    <source>
        <dbReference type="SAM" id="MobiDB-lite"/>
    </source>
</evidence>
<feature type="transmembrane region" description="Helical" evidence="9">
    <location>
        <begin position="927"/>
        <end position="947"/>
    </location>
</feature>
<keyword evidence="6 9" id="KW-0472">Membrane</keyword>
<keyword evidence="7" id="KW-0175">Coiled coil</keyword>
<reference evidence="14 15" key="1">
    <citation type="submission" date="2019-01" db="EMBL/GenBank/DDBJ databases">
        <title>Pseudolysobacter antarctica gen. nov., sp. nov., isolated from Fildes Peninsula, Antarctica.</title>
        <authorList>
            <person name="Wei Z."/>
            <person name="Peng F."/>
        </authorList>
    </citation>
    <scope>NUCLEOTIDE SEQUENCE [LARGE SCALE GENOMIC DNA]</scope>
    <source>
        <strain evidence="14 15">AQ6-296</strain>
    </source>
</reference>
<feature type="domain" description="Mechanosensitive ion channel transmembrane helices 2/3" evidence="13">
    <location>
        <begin position="976"/>
        <end position="1016"/>
    </location>
</feature>
<evidence type="ECO:0000259" key="13">
    <source>
        <dbReference type="Pfam" id="PF21088"/>
    </source>
</evidence>
<sequence length="1209" mass="132463">MSAFILVLRVGLQKKRRIVAFAARPRKSWSSELRPAIQHELGLAAHNRQLNISRHRQNRMHLYRRILFLPLLAALAIAVHAAPPAPPASSNTAPALPASQADAINAAITALPRKHDLSAAQRKQVEELLRDALNDDQRADAEQTKLQSLRDTPTPSANAPRNSDATAAGDATTSLADWRAKLPAQATIAQFSDLLEQERGALTTAQDAIRSLDEEVQQQTQRPDALRDELAQAHAEADQDAATTPRLPNAPASLAEAARLAAKATQRYQRSHLAALEMEQRTYEARMRTLQNQRSDRRSEVDERSQRVSMLEAIVLDRASSAVADIRVRLQQTSDQYANGPAPLQHAASANLALGEELVAAVKRLGEVRDLKTRYSGQRSETELAAKNTEDRLKAGGVSEAVGLILLSERRKLQPLPALRRELAELQSELAQAKLRLVDLREEQEGLRGLKPLPIRAPVVGPDPPSAGPADNPDTMGDDLSQLLGARADLLPRLIGAQSRLVTTLSDTEQQLVGLVSSTTALNTTLNSRLLWTPSHAPINATWDNQFLQTAQQVFSTNHLQSLRDIWHDFSAAGVGFVAALIALLGAAIFAQLRVPALLDRIATPMRRIRTDRYRCTLNALVLTLLAALPLPLLLWLVGRVLQAARGGEPLDNALGVALISLALPLYTLVFLSWLIRETGLAHLHFRWPRARRNALRALLPGLAGIVLIIQFVHTVLNLVNTDKIDATFGRAIFILGAFGIAALTWRALRPGAVWSQRGAVQAEPIRLRQLTRGVLSAFFVGCGVLAIAGYYFTAFTLVERMLQSFGAALAVSVLHGLAVRWLMLGERRLALKRMEERLAEDQRNAQANAEPDAANVEVLPDVEETETTIASLGEQTRRVVRVLTLLLLTMLLLLIWSDVAPALSFLDTVSIWKATHLTEGKEVVDFSLTLRAVLLSFVVLSLTWVATRNLPGLLEIGVLRRLNVDAPTRYAITSLVRYLIVLFGVIVGVGFLGVQWANLQWLAAGLTVGLGFGLQEIFANFVSGLIVLFERPFRIGDVITVANVEGTVAKIRTRATTIVDWDNREVVVPNKTFITDRLVNWTLSDSITRIVIKVGVAYGSDPAKVQNLLLSLATEHTLVLKDPAPNCWMTAFGDSTLDFELRAFVAEIAQRNRVRTDLQFRIKAAFDAAKIDIAFPQMDLWVRNAPPGTAGLDAVSSLDTQTKPIGPA</sequence>
<feature type="transmembrane region" description="Helical" evidence="9">
    <location>
        <begin position="1003"/>
        <end position="1030"/>
    </location>
</feature>
<gene>
    <name evidence="14" type="ORF">ELE36_17430</name>
</gene>
<feature type="coiled-coil region" evidence="7">
    <location>
        <begin position="416"/>
        <end position="450"/>
    </location>
</feature>
<dbReference type="InterPro" id="IPR023408">
    <property type="entry name" value="MscS_beta-dom_sf"/>
</dbReference>
<feature type="compositionally biased region" description="Basic and acidic residues" evidence="8">
    <location>
        <begin position="224"/>
        <end position="237"/>
    </location>
</feature>
<dbReference type="PANTHER" id="PTHR30347:SF1">
    <property type="entry name" value="MECHANOSENSITIVE CHANNEL MSCK"/>
    <property type="match status" value="1"/>
</dbReference>
<dbReference type="PANTHER" id="PTHR30347">
    <property type="entry name" value="POTASSIUM CHANNEL RELATED"/>
    <property type="match status" value="1"/>
</dbReference>
<dbReference type="GO" id="GO:0005886">
    <property type="term" value="C:plasma membrane"/>
    <property type="evidence" value="ECO:0007669"/>
    <property type="project" value="UniProtKB-SubCell"/>
</dbReference>
<dbReference type="Gene3D" id="2.30.30.60">
    <property type="match status" value="1"/>
</dbReference>
<evidence type="ECO:0000256" key="1">
    <source>
        <dbReference type="ARBA" id="ARBA00004651"/>
    </source>
</evidence>
<evidence type="ECO:0000256" key="2">
    <source>
        <dbReference type="ARBA" id="ARBA00008017"/>
    </source>
</evidence>
<dbReference type="InterPro" id="IPR049278">
    <property type="entry name" value="MS_channel_C"/>
</dbReference>
<feature type="transmembrane region" description="Helical" evidence="9">
    <location>
        <begin position="616"/>
        <end position="637"/>
    </location>
</feature>
<evidence type="ECO:0000259" key="12">
    <source>
        <dbReference type="Pfam" id="PF21082"/>
    </source>
</evidence>
<feature type="transmembrane region" description="Helical" evidence="9">
    <location>
        <begin position="883"/>
        <end position="907"/>
    </location>
</feature>
<dbReference type="Pfam" id="PF12794">
    <property type="entry name" value="MscS_TM"/>
    <property type="match status" value="1"/>
</dbReference>
<feature type="region of interest" description="Disordered" evidence="8">
    <location>
        <begin position="138"/>
        <end position="171"/>
    </location>
</feature>
<dbReference type="InterPro" id="IPR006685">
    <property type="entry name" value="MscS_channel_2nd"/>
</dbReference>
<dbReference type="InterPro" id="IPR006686">
    <property type="entry name" value="MscS_channel_CS"/>
</dbReference>
<dbReference type="Pfam" id="PF00924">
    <property type="entry name" value="MS_channel_2nd"/>
    <property type="match status" value="1"/>
</dbReference>
<feature type="transmembrane region" description="Helical" evidence="9">
    <location>
        <begin position="696"/>
        <end position="717"/>
    </location>
</feature>
<feature type="transmembrane region" description="Helical" evidence="9">
    <location>
        <begin position="806"/>
        <end position="825"/>
    </location>
</feature>
<evidence type="ECO:0000256" key="4">
    <source>
        <dbReference type="ARBA" id="ARBA00022692"/>
    </source>
</evidence>
<dbReference type="KEGG" id="xbc:ELE36_17430"/>
<evidence type="ECO:0000313" key="15">
    <source>
        <dbReference type="Proteomes" id="UP000291562"/>
    </source>
</evidence>
<feature type="domain" description="Mechanosensitive ion channel MscS C-terminal" evidence="12">
    <location>
        <begin position="1091"/>
        <end position="1174"/>
    </location>
</feature>
<comment type="subcellular location">
    <subcellularLocation>
        <location evidence="1">Cell membrane</location>
        <topology evidence="1">Multi-pass membrane protein</topology>
    </subcellularLocation>
</comment>
<dbReference type="AlphaFoldDB" id="A0A411HNF9"/>
<dbReference type="Proteomes" id="UP000291562">
    <property type="component" value="Chromosome"/>
</dbReference>
<evidence type="ECO:0000259" key="11">
    <source>
        <dbReference type="Pfam" id="PF12794"/>
    </source>
</evidence>
<evidence type="ECO:0000256" key="9">
    <source>
        <dbReference type="SAM" id="Phobius"/>
    </source>
</evidence>
<keyword evidence="4 9" id="KW-0812">Transmembrane</keyword>
<name>A0A411HNF9_9GAMM</name>
<dbReference type="InterPro" id="IPR011066">
    <property type="entry name" value="MscS_channel_C_sf"/>
</dbReference>
<feature type="domain" description="Mechanosensitive ion channel inner membrane" evidence="11">
    <location>
        <begin position="579"/>
        <end position="913"/>
    </location>
</feature>
<evidence type="ECO:0000256" key="7">
    <source>
        <dbReference type="SAM" id="Coils"/>
    </source>
</evidence>